<feature type="coiled-coil region" evidence="1">
    <location>
        <begin position="24"/>
        <end position="51"/>
    </location>
</feature>
<dbReference type="Gene3D" id="3.10.450.160">
    <property type="entry name" value="inner membrane protein cigr"/>
    <property type="match status" value="1"/>
</dbReference>
<sequence length="146" mass="17908">MRKLILTALVAATVMPVAAEAQSRGDLRRDRREIRDDRRDLREDRRDFREDRNRRWGDNDWRTWRNTNRNVYARGNWRAPFRYNAFRVGVRIAPTYYGSSYWLADPWRYRLPPAGYGERWVRHYDDLLLVDTRRGIVLRVINNFYW</sequence>
<dbReference type="OrthoDB" id="7205329at2"/>
<name>A0A5B8LKS7_9SPHN</name>
<feature type="chain" id="PRO_5022977663" evidence="2">
    <location>
        <begin position="22"/>
        <end position="146"/>
    </location>
</feature>
<evidence type="ECO:0000313" key="4">
    <source>
        <dbReference type="Proteomes" id="UP000315673"/>
    </source>
</evidence>
<dbReference type="Proteomes" id="UP000315673">
    <property type="component" value="Chromosome"/>
</dbReference>
<accession>A0A5B8LKS7</accession>
<dbReference type="InterPro" id="IPR024572">
    <property type="entry name" value="RcnB"/>
</dbReference>
<organism evidence="3 4">
    <name type="scientific">Sphingomonas panacisoli</name>
    <dbReference type="NCBI Taxonomy" id="1813879"/>
    <lineage>
        <taxon>Bacteria</taxon>
        <taxon>Pseudomonadati</taxon>
        <taxon>Pseudomonadota</taxon>
        <taxon>Alphaproteobacteria</taxon>
        <taxon>Sphingomonadales</taxon>
        <taxon>Sphingomonadaceae</taxon>
        <taxon>Sphingomonas</taxon>
    </lineage>
</organism>
<feature type="signal peptide" evidence="2">
    <location>
        <begin position="1"/>
        <end position="21"/>
    </location>
</feature>
<dbReference type="KEGG" id="spai:FPZ24_14485"/>
<dbReference type="Pfam" id="PF11776">
    <property type="entry name" value="RcnB"/>
    <property type="match status" value="1"/>
</dbReference>
<dbReference type="AlphaFoldDB" id="A0A5B8LKS7"/>
<dbReference type="EMBL" id="CP042306">
    <property type="protein sequence ID" value="QDZ08529.1"/>
    <property type="molecule type" value="Genomic_DNA"/>
</dbReference>
<dbReference type="RefSeq" id="WP_146573146.1">
    <property type="nucleotide sequence ID" value="NZ_CP042306.1"/>
</dbReference>
<reference evidence="3 4" key="1">
    <citation type="submission" date="2019-07" db="EMBL/GenBank/DDBJ databases">
        <title>Full genome sequence of Sphingomonas sp. 4R-6-7(HKS19).</title>
        <authorList>
            <person name="Im W.-T."/>
        </authorList>
    </citation>
    <scope>NUCLEOTIDE SEQUENCE [LARGE SCALE GENOMIC DNA]</scope>
    <source>
        <strain evidence="3 4">HKS19</strain>
    </source>
</reference>
<proteinExistence type="predicted"/>
<evidence type="ECO:0000313" key="3">
    <source>
        <dbReference type="EMBL" id="QDZ08529.1"/>
    </source>
</evidence>
<keyword evidence="4" id="KW-1185">Reference proteome</keyword>
<keyword evidence="2" id="KW-0732">Signal</keyword>
<gene>
    <name evidence="3" type="ORF">FPZ24_14485</name>
</gene>
<evidence type="ECO:0000256" key="2">
    <source>
        <dbReference type="SAM" id="SignalP"/>
    </source>
</evidence>
<evidence type="ECO:0000256" key="1">
    <source>
        <dbReference type="SAM" id="Coils"/>
    </source>
</evidence>
<keyword evidence="1" id="KW-0175">Coiled coil</keyword>
<protein>
    <submittedName>
        <fullName evidence="3">RcnB family protein</fullName>
    </submittedName>
</protein>